<dbReference type="OrthoDB" id="434144at2759"/>
<sequence>MFLHDIRDPLVKASLLERVLHRFRKNMPKDNTGVLVGMKNSLERVRYEEVNKWVIQPLLKSSKGRSLSTCEKNQLSYVTNPMNFRLEMLYAQSVLLARIHKWPVPEINKTTLLNFSIDLNNPSEHLLSAVIAVGVFAADTEIFSENQEHRKVRHPSPFHSSVRTFVADGGIVWISVVVTMSGTSPTFLGIVGKKPNKGSVGSVKSSLKRSDCEEAITMARGDREDKIEG</sequence>
<comment type="caution">
    <text evidence="1">The sequence shown here is derived from an EMBL/GenBank/DDBJ whole genome shotgun (WGS) entry which is preliminary data.</text>
</comment>
<dbReference type="Proteomes" id="UP000807342">
    <property type="component" value="Unassembled WGS sequence"/>
</dbReference>
<accession>A0A9P6BV46</accession>
<keyword evidence="2" id="KW-1185">Reference proteome</keyword>
<proteinExistence type="predicted"/>
<evidence type="ECO:0000313" key="1">
    <source>
        <dbReference type="EMBL" id="KAF9441261.1"/>
    </source>
</evidence>
<dbReference type="EMBL" id="MU151987">
    <property type="protein sequence ID" value="KAF9441261.1"/>
    <property type="molecule type" value="Genomic_DNA"/>
</dbReference>
<organism evidence="1 2">
    <name type="scientific">Macrolepiota fuliginosa MF-IS2</name>
    <dbReference type="NCBI Taxonomy" id="1400762"/>
    <lineage>
        <taxon>Eukaryota</taxon>
        <taxon>Fungi</taxon>
        <taxon>Dikarya</taxon>
        <taxon>Basidiomycota</taxon>
        <taxon>Agaricomycotina</taxon>
        <taxon>Agaricomycetes</taxon>
        <taxon>Agaricomycetidae</taxon>
        <taxon>Agaricales</taxon>
        <taxon>Agaricineae</taxon>
        <taxon>Agaricaceae</taxon>
        <taxon>Macrolepiota</taxon>
    </lineage>
</organism>
<protein>
    <submittedName>
        <fullName evidence="1">Uncharacterized protein</fullName>
    </submittedName>
</protein>
<gene>
    <name evidence="1" type="ORF">P691DRAFT_766522</name>
</gene>
<name>A0A9P6BV46_9AGAR</name>
<evidence type="ECO:0000313" key="2">
    <source>
        <dbReference type="Proteomes" id="UP000807342"/>
    </source>
</evidence>
<dbReference type="AlphaFoldDB" id="A0A9P6BV46"/>
<reference evidence="1" key="1">
    <citation type="submission" date="2020-11" db="EMBL/GenBank/DDBJ databases">
        <authorList>
            <consortium name="DOE Joint Genome Institute"/>
            <person name="Ahrendt S."/>
            <person name="Riley R."/>
            <person name="Andreopoulos W."/>
            <person name="Labutti K."/>
            <person name="Pangilinan J."/>
            <person name="Ruiz-Duenas F.J."/>
            <person name="Barrasa J.M."/>
            <person name="Sanchez-Garcia M."/>
            <person name="Camarero S."/>
            <person name="Miyauchi S."/>
            <person name="Serrano A."/>
            <person name="Linde D."/>
            <person name="Babiker R."/>
            <person name="Drula E."/>
            <person name="Ayuso-Fernandez I."/>
            <person name="Pacheco R."/>
            <person name="Padilla G."/>
            <person name="Ferreira P."/>
            <person name="Barriuso J."/>
            <person name="Kellner H."/>
            <person name="Castanera R."/>
            <person name="Alfaro M."/>
            <person name="Ramirez L."/>
            <person name="Pisabarro A.G."/>
            <person name="Kuo A."/>
            <person name="Tritt A."/>
            <person name="Lipzen A."/>
            <person name="He G."/>
            <person name="Yan M."/>
            <person name="Ng V."/>
            <person name="Cullen D."/>
            <person name="Martin F."/>
            <person name="Rosso M.-N."/>
            <person name="Henrissat B."/>
            <person name="Hibbett D."/>
            <person name="Martinez A.T."/>
            <person name="Grigoriev I.V."/>
        </authorList>
    </citation>
    <scope>NUCLEOTIDE SEQUENCE</scope>
    <source>
        <strain evidence="1">MF-IS2</strain>
    </source>
</reference>